<dbReference type="Proteomes" id="UP001302367">
    <property type="component" value="Chromosome 3"/>
</dbReference>
<accession>A0ABZ0NNB6</accession>
<dbReference type="EMBL" id="CP134186">
    <property type="protein sequence ID" value="WPB00979.1"/>
    <property type="molecule type" value="Genomic_DNA"/>
</dbReference>
<dbReference type="RefSeq" id="XP_065458746.1">
    <property type="nucleotide sequence ID" value="XM_065602674.1"/>
</dbReference>
<dbReference type="Gene3D" id="3.30.710.10">
    <property type="entry name" value="Potassium Channel Kv1.1, Chain A"/>
    <property type="match status" value="1"/>
</dbReference>
<dbReference type="GeneID" id="90644163"/>
<name>A0ABZ0NNB6_CERBT</name>
<organism evidence="2 3">
    <name type="scientific">Cercospora beticola</name>
    <name type="common">Sugarbeet leaf spot fungus</name>
    <dbReference type="NCBI Taxonomy" id="122368"/>
    <lineage>
        <taxon>Eukaryota</taxon>
        <taxon>Fungi</taxon>
        <taxon>Dikarya</taxon>
        <taxon>Ascomycota</taxon>
        <taxon>Pezizomycotina</taxon>
        <taxon>Dothideomycetes</taxon>
        <taxon>Dothideomycetidae</taxon>
        <taxon>Mycosphaerellales</taxon>
        <taxon>Mycosphaerellaceae</taxon>
        <taxon>Cercospora</taxon>
    </lineage>
</organism>
<feature type="domain" description="BTB" evidence="1">
    <location>
        <begin position="17"/>
        <end position="74"/>
    </location>
</feature>
<dbReference type="Pfam" id="PF00651">
    <property type="entry name" value="BTB"/>
    <property type="match status" value="1"/>
</dbReference>
<evidence type="ECO:0000313" key="2">
    <source>
        <dbReference type="EMBL" id="WPB00979.1"/>
    </source>
</evidence>
<keyword evidence="3" id="KW-1185">Reference proteome</keyword>
<dbReference type="CDD" id="cd18186">
    <property type="entry name" value="BTB_POZ_ZBTB_KLHL-like"/>
    <property type="match status" value="1"/>
</dbReference>
<evidence type="ECO:0000259" key="1">
    <source>
        <dbReference type="PROSITE" id="PS50097"/>
    </source>
</evidence>
<gene>
    <name evidence="2" type="ORF">RHO25_005599</name>
</gene>
<evidence type="ECO:0000313" key="3">
    <source>
        <dbReference type="Proteomes" id="UP001302367"/>
    </source>
</evidence>
<reference evidence="2 3" key="1">
    <citation type="submission" date="2023-09" db="EMBL/GenBank/DDBJ databases">
        <title>Complete-Gapless Cercospora beticola genome.</title>
        <authorList>
            <person name="Wyatt N.A."/>
            <person name="Spanner R.E."/>
            <person name="Bolton M.D."/>
        </authorList>
    </citation>
    <scope>NUCLEOTIDE SEQUENCE [LARGE SCALE GENOMIC DNA]</scope>
    <source>
        <strain evidence="2">Cb09-40</strain>
    </source>
</reference>
<proteinExistence type="predicted"/>
<dbReference type="InterPro" id="IPR000210">
    <property type="entry name" value="BTB/POZ_dom"/>
</dbReference>
<sequence length="74" mass="8507">MPDTTSYQNIFKDKEYSDIMIKFLGREIPCHKVVICTQSEYFKKLCGKASSFVESKQKVIELKEDDPDAVEGII</sequence>
<dbReference type="SUPFAM" id="SSF54695">
    <property type="entry name" value="POZ domain"/>
    <property type="match status" value="1"/>
</dbReference>
<protein>
    <recommendedName>
        <fullName evidence="1">BTB domain-containing protein</fullName>
    </recommendedName>
</protein>
<dbReference type="InterPro" id="IPR011333">
    <property type="entry name" value="SKP1/BTB/POZ_sf"/>
</dbReference>
<dbReference type="PROSITE" id="PS50097">
    <property type="entry name" value="BTB"/>
    <property type="match status" value="1"/>
</dbReference>